<dbReference type="GO" id="GO:0005886">
    <property type="term" value="C:plasma membrane"/>
    <property type="evidence" value="ECO:0007669"/>
    <property type="project" value="TreeGrafter"/>
</dbReference>
<dbReference type="GO" id="GO:0004674">
    <property type="term" value="F:protein serine/threonine kinase activity"/>
    <property type="evidence" value="ECO:0007669"/>
    <property type="project" value="UniProtKB-KW"/>
</dbReference>
<sequence length="130" mass="14213">MKSDVYSFGVLVLEIISGKKTSSLDQTDGSPLELLDPAIGENYHSNEATRCIHIALLRVQEDHVDRPTLPSITLMLTSNTITLPLPQQPGFFFQSRPDQDFVAEGLGSSSTARSIHCSVNDASITDLEPR</sequence>
<evidence type="ECO:0000256" key="4">
    <source>
        <dbReference type="ARBA" id="ARBA00022777"/>
    </source>
</evidence>
<dbReference type="GO" id="GO:0005524">
    <property type="term" value="F:ATP binding"/>
    <property type="evidence" value="ECO:0007669"/>
    <property type="project" value="UniProtKB-KW"/>
</dbReference>
<evidence type="ECO:0000256" key="3">
    <source>
        <dbReference type="ARBA" id="ARBA00022741"/>
    </source>
</evidence>
<dbReference type="PANTHER" id="PTHR27002">
    <property type="entry name" value="RECEPTOR-LIKE SERINE/THREONINE-PROTEIN KINASE SD1-8"/>
    <property type="match status" value="1"/>
</dbReference>
<evidence type="ECO:0000256" key="5">
    <source>
        <dbReference type="ARBA" id="ARBA00022840"/>
    </source>
</evidence>
<keyword evidence="3" id="KW-0547">Nucleotide-binding</keyword>
<evidence type="ECO:0008006" key="8">
    <source>
        <dbReference type="Google" id="ProtNLM"/>
    </source>
</evidence>
<dbReference type="OrthoDB" id="1112283at2759"/>
<organism evidence="6 7">
    <name type="scientific">Microthlaspi erraticum</name>
    <dbReference type="NCBI Taxonomy" id="1685480"/>
    <lineage>
        <taxon>Eukaryota</taxon>
        <taxon>Viridiplantae</taxon>
        <taxon>Streptophyta</taxon>
        <taxon>Embryophyta</taxon>
        <taxon>Tracheophyta</taxon>
        <taxon>Spermatophyta</taxon>
        <taxon>Magnoliopsida</taxon>
        <taxon>eudicotyledons</taxon>
        <taxon>Gunneridae</taxon>
        <taxon>Pentapetalae</taxon>
        <taxon>rosids</taxon>
        <taxon>malvids</taxon>
        <taxon>Brassicales</taxon>
        <taxon>Brassicaceae</taxon>
        <taxon>Coluteocarpeae</taxon>
        <taxon>Microthlaspi</taxon>
    </lineage>
</organism>
<gene>
    <name evidence="6" type="ORF">MERR_LOCUS24367</name>
</gene>
<keyword evidence="1" id="KW-0723">Serine/threonine-protein kinase</keyword>
<dbReference type="Gene3D" id="1.10.510.10">
    <property type="entry name" value="Transferase(Phosphotransferase) domain 1"/>
    <property type="match status" value="1"/>
</dbReference>
<evidence type="ECO:0000256" key="1">
    <source>
        <dbReference type="ARBA" id="ARBA00022527"/>
    </source>
</evidence>
<dbReference type="SUPFAM" id="SSF56112">
    <property type="entry name" value="Protein kinase-like (PK-like)"/>
    <property type="match status" value="1"/>
</dbReference>
<protein>
    <recommendedName>
        <fullName evidence="8">Serine-threonine/tyrosine-protein kinase catalytic domain-containing protein</fullName>
    </recommendedName>
</protein>
<evidence type="ECO:0000313" key="6">
    <source>
        <dbReference type="EMBL" id="CAA7037132.1"/>
    </source>
</evidence>
<dbReference type="EMBL" id="CACVBM020001171">
    <property type="protein sequence ID" value="CAA7037132.1"/>
    <property type="molecule type" value="Genomic_DNA"/>
</dbReference>
<dbReference type="AlphaFoldDB" id="A0A6D2J2B7"/>
<keyword evidence="7" id="KW-1185">Reference proteome</keyword>
<proteinExistence type="predicted"/>
<dbReference type="GO" id="GO:0042742">
    <property type="term" value="P:defense response to bacterium"/>
    <property type="evidence" value="ECO:0007669"/>
    <property type="project" value="TreeGrafter"/>
</dbReference>
<dbReference type="PANTHER" id="PTHR27002:SF1050">
    <property type="entry name" value="CYSTEINE-RICH RECEPTOR-LIKE PROTEIN KINASE 5"/>
    <property type="match status" value="1"/>
</dbReference>
<keyword evidence="4" id="KW-0418">Kinase</keyword>
<keyword evidence="2" id="KW-0808">Transferase</keyword>
<dbReference type="Proteomes" id="UP000467841">
    <property type="component" value="Unassembled WGS sequence"/>
</dbReference>
<reference evidence="6" key="1">
    <citation type="submission" date="2020-01" db="EMBL/GenBank/DDBJ databases">
        <authorList>
            <person name="Mishra B."/>
        </authorList>
    </citation>
    <scope>NUCLEOTIDE SEQUENCE [LARGE SCALE GENOMIC DNA]</scope>
</reference>
<name>A0A6D2J2B7_9BRAS</name>
<evidence type="ECO:0000256" key="2">
    <source>
        <dbReference type="ARBA" id="ARBA00022679"/>
    </source>
</evidence>
<keyword evidence="5" id="KW-0067">ATP-binding</keyword>
<comment type="caution">
    <text evidence="6">The sequence shown here is derived from an EMBL/GenBank/DDBJ whole genome shotgun (WGS) entry which is preliminary data.</text>
</comment>
<accession>A0A6D2J2B7</accession>
<evidence type="ECO:0000313" key="7">
    <source>
        <dbReference type="Proteomes" id="UP000467841"/>
    </source>
</evidence>
<dbReference type="InterPro" id="IPR011009">
    <property type="entry name" value="Kinase-like_dom_sf"/>
</dbReference>